<organism evidence="1">
    <name type="scientific">marine metagenome</name>
    <dbReference type="NCBI Taxonomy" id="408172"/>
    <lineage>
        <taxon>unclassified sequences</taxon>
        <taxon>metagenomes</taxon>
        <taxon>ecological metagenomes</taxon>
    </lineage>
</organism>
<protein>
    <submittedName>
        <fullName evidence="1">Uncharacterized protein</fullName>
    </submittedName>
</protein>
<dbReference type="EMBL" id="UINC01220506">
    <property type="protein sequence ID" value="SVE48447.1"/>
    <property type="molecule type" value="Genomic_DNA"/>
</dbReference>
<gene>
    <name evidence="1" type="ORF">METZ01_LOCUS501301</name>
</gene>
<dbReference type="AlphaFoldDB" id="A0A383DV81"/>
<name>A0A383DV81_9ZZZZ</name>
<reference evidence="1" key="1">
    <citation type="submission" date="2018-05" db="EMBL/GenBank/DDBJ databases">
        <authorList>
            <person name="Lanie J.A."/>
            <person name="Ng W.-L."/>
            <person name="Kazmierczak K.M."/>
            <person name="Andrzejewski T.M."/>
            <person name="Davidsen T.M."/>
            <person name="Wayne K.J."/>
            <person name="Tettelin H."/>
            <person name="Glass J.I."/>
            <person name="Rusch D."/>
            <person name="Podicherti R."/>
            <person name="Tsui H.-C.T."/>
            <person name="Winkler M.E."/>
        </authorList>
    </citation>
    <scope>NUCLEOTIDE SEQUENCE</scope>
</reference>
<evidence type="ECO:0000313" key="1">
    <source>
        <dbReference type="EMBL" id="SVE48447.1"/>
    </source>
</evidence>
<accession>A0A383DV81</accession>
<proteinExistence type="predicted"/>
<sequence>MASSLFMGCAIKGGAIKGCSAKGCGTKGCCVNKAVNNTEPSEPKEPIEPTEGVMPEVPDVKIPEVEMNILDGNISSGSTTLKTEDIIKDCKKECVTFTISSDEWCDCMNQCSQKVIDKISFGDMNVKIYIEECP</sequence>